<comment type="pathway">
    <text evidence="2">Protein modification; protein ubiquitination.</text>
</comment>
<evidence type="ECO:0000256" key="2">
    <source>
        <dbReference type="ARBA" id="ARBA00004906"/>
    </source>
</evidence>
<dbReference type="PANTHER" id="PTHR45647:SF141">
    <property type="entry name" value="U-BOX DOMAIN-CONTAINING PROTEIN 52-LIKE ISOFORM X1"/>
    <property type="match status" value="1"/>
</dbReference>
<organism evidence="12 13">
    <name type="scientific">Sesamum alatum</name>
    <dbReference type="NCBI Taxonomy" id="300844"/>
    <lineage>
        <taxon>Eukaryota</taxon>
        <taxon>Viridiplantae</taxon>
        <taxon>Streptophyta</taxon>
        <taxon>Embryophyta</taxon>
        <taxon>Tracheophyta</taxon>
        <taxon>Spermatophyta</taxon>
        <taxon>Magnoliopsida</taxon>
        <taxon>eudicotyledons</taxon>
        <taxon>Gunneridae</taxon>
        <taxon>Pentapetalae</taxon>
        <taxon>asterids</taxon>
        <taxon>lamiids</taxon>
        <taxon>Lamiales</taxon>
        <taxon>Pedaliaceae</taxon>
        <taxon>Sesamum</taxon>
    </lineage>
</organism>
<dbReference type="InterPro" id="IPR000719">
    <property type="entry name" value="Prot_kinase_dom"/>
</dbReference>
<dbReference type="PANTHER" id="PTHR45647">
    <property type="entry name" value="OS02G0152300 PROTEIN"/>
    <property type="match status" value="1"/>
</dbReference>
<evidence type="ECO:0000256" key="9">
    <source>
        <dbReference type="SAM" id="Coils"/>
    </source>
</evidence>
<feature type="coiled-coil region" evidence="9">
    <location>
        <begin position="381"/>
        <end position="440"/>
    </location>
</feature>
<dbReference type="GO" id="GO:0005524">
    <property type="term" value="F:ATP binding"/>
    <property type="evidence" value="ECO:0007669"/>
    <property type="project" value="UniProtKB-KW"/>
</dbReference>
<dbReference type="Gene3D" id="1.10.510.10">
    <property type="entry name" value="Transferase(Phosphotransferase) domain 1"/>
    <property type="match status" value="1"/>
</dbReference>
<evidence type="ECO:0000256" key="1">
    <source>
        <dbReference type="ARBA" id="ARBA00000900"/>
    </source>
</evidence>
<dbReference type="GO" id="GO:0004672">
    <property type="term" value="F:protein kinase activity"/>
    <property type="evidence" value="ECO:0007669"/>
    <property type="project" value="InterPro"/>
</dbReference>
<keyword evidence="4" id="KW-0808">Transferase</keyword>
<evidence type="ECO:0000256" key="4">
    <source>
        <dbReference type="ARBA" id="ARBA00022679"/>
    </source>
</evidence>
<feature type="region of interest" description="Disordered" evidence="10">
    <location>
        <begin position="755"/>
        <end position="779"/>
    </location>
</feature>
<protein>
    <recommendedName>
        <fullName evidence="3">RING-type E3 ubiquitin transferase</fullName>
        <ecNumber evidence="3">2.3.2.27</ecNumber>
    </recommendedName>
</protein>
<dbReference type="AlphaFoldDB" id="A0AAE1YT80"/>
<name>A0AAE1YT80_9LAMI</name>
<keyword evidence="13" id="KW-1185">Reference proteome</keyword>
<dbReference type="GO" id="GO:0061630">
    <property type="term" value="F:ubiquitin protein ligase activity"/>
    <property type="evidence" value="ECO:0007669"/>
    <property type="project" value="UniProtKB-EC"/>
</dbReference>
<dbReference type="InterPro" id="IPR051348">
    <property type="entry name" value="U-box_ubiquitin_ligases"/>
</dbReference>
<evidence type="ECO:0000313" key="12">
    <source>
        <dbReference type="EMBL" id="KAK4435667.1"/>
    </source>
</evidence>
<feature type="region of interest" description="Disordered" evidence="10">
    <location>
        <begin position="204"/>
        <end position="258"/>
    </location>
</feature>
<dbReference type="Pfam" id="PF00582">
    <property type="entry name" value="Usp"/>
    <property type="match status" value="1"/>
</dbReference>
<dbReference type="EC" id="2.3.2.27" evidence="3"/>
<feature type="domain" description="Protein kinase" evidence="11">
    <location>
        <begin position="469"/>
        <end position="732"/>
    </location>
</feature>
<evidence type="ECO:0000256" key="6">
    <source>
        <dbReference type="ARBA" id="ARBA00022786"/>
    </source>
</evidence>
<evidence type="ECO:0000256" key="7">
    <source>
        <dbReference type="ARBA" id="ARBA00022840"/>
    </source>
</evidence>
<dbReference type="SUPFAM" id="SSF52402">
    <property type="entry name" value="Adenine nucleotide alpha hydrolases-like"/>
    <property type="match status" value="1"/>
</dbReference>
<evidence type="ECO:0000313" key="13">
    <source>
        <dbReference type="Proteomes" id="UP001293254"/>
    </source>
</evidence>
<reference evidence="12" key="1">
    <citation type="submission" date="2020-06" db="EMBL/GenBank/DDBJ databases">
        <authorList>
            <person name="Li T."/>
            <person name="Hu X."/>
            <person name="Zhang T."/>
            <person name="Song X."/>
            <person name="Zhang H."/>
            <person name="Dai N."/>
            <person name="Sheng W."/>
            <person name="Hou X."/>
            <person name="Wei L."/>
        </authorList>
    </citation>
    <scope>NUCLEOTIDE SEQUENCE</scope>
    <source>
        <strain evidence="12">3651</strain>
        <tissue evidence="12">Leaf</tissue>
    </source>
</reference>
<keyword evidence="5" id="KW-0547">Nucleotide-binding</keyword>
<proteinExistence type="predicted"/>
<dbReference type="EMBL" id="JACGWO010000002">
    <property type="protein sequence ID" value="KAK4435667.1"/>
    <property type="molecule type" value="Genomic_DNA"/>
</dbReference>
<dbReference type="CDD" id="cd01989">
    <property type="entry name" value="USP_STK_Ubox_N"/>
    <property type="match status" value="1"/>
</dbReference>
<feature type="compositionally biased region" description="Polar residues" evidence="10">
    <location>
        <begin position="770"/>
        <end position="779"/>
    </location>
</feature>
<evidence type="ECO:0000259" key="11">
    <source>
        <dbReference type="PROSITE" id="PS50011"/>
    </source>
</evidence>
<gene>
    <name evidence="12" type="ORF">Salat_0730200</name>
</gene>
<dbReference type="Pfam" id="PF00069">
    <property type="entry name" value="Pkinase"/>
    <property type="match status" value="1"/>
</dbReference>
<evidence type="ECO:0000256" key="5">
    <source>
        <dbReference type="ARBA" id="ARBA00022741"/>
    </source>
</evidence>
<sequence length="779" mass="86878">MWPPQPNSGERMPPMPRLVAVAIDKDKGSQVALKWAVDNLLGKGQTVILVHVKLRQSISGLTPSPSLPGSWPNNNDTHDEIGDDAQLKELFLPFRVFCTRKDIQCYDVVLDDTDVARALIEFTKQSAIDMLVIGATAKGSIFRFKMKDIAGTVLKGVPDFCTVYVIHKGKISSTKAACRPAPSIVSPLRNQIMLLANSKYNGMDQSMGSSTGSRNSYSGSSHSRPGSEPSPRSRQNDSNFIKSPFTHRRAPNGKAYELSTPETDISFVSSGRRSVDVYPTYNESFEGSLTPPRLSGFSDVDSQGYDSWNTGRRSLDILTQDLGASPEPTFSGQTMDEVEAEMRRLKQELKQTMDMYSTACKEALSAREKAKELQRWKMEEQKRLEEARLAEEAALALAEKEKAKSRAALEHAEAAQRIAELEAQKRINAEMKALKEAEEKTRMMSSLSQPDCRYRKYTIEEIEVATEYFAQSRKIGEGGYGPVYKCYLDHTPVAVKVLRPDATHGRSQFQQEVEILSCIRHPNMVLLLGACPEYGCLVYEYMSNGSLEDCLVPRGKTPPLSWQHRFRISAEIGTGLLFLHQTKPEPLVHRDLKPANILLDRNYVSKISDVGLARLVPPSVADNVTQYRMTSTAGTFCYIDPEYQQTGMLGVKSDIYSLGIIFLQILTGKPPMGLTHHVERAIERGAFREMLDPSVPDWPYEEALEFAKLALKCSELRRKDRPDLGKVVLPYLNKLRDLAEESLYNSSQSCTPLSPCHSQVSMSKDDMSYPPSTQSSIGG</sequence>
<dbReference type="InterPro" id="IPR014729">
    <property type="entry name" value="Rossmann-like_a/b/a_fold"/>
</dbReference>
<dbReference type="PROSITE" id="PS00108">
    <property type="entry name" value="PROTEIN_KINASE_ST"/>
    <property type="match status" value="1"/>
</dbReference>
<dbReference type="SMART" id="SM00220">
    <property type="entry name" value="S_TKc"/>
    <property type="match status" value="1"/>
</dbReference>
<dbReference type="InterPro" id="IPR011009">
    <property type="entry name" value="Kinase-like_dom_sf"/>
</dbReference>
<dbReference type="Gene3D" id="3.30.200.20">
    <property type="entry name" value="Phosphorylase Kinase, domain 1"/>
    <property type="match status" value="1"/>
</dbReference>
<dbReference type="Proteomes" id="UP001293254">
    <property type="component" value="Unassembled WGS sequence"/>
</dbReference>
<evidence type="ECO:0000256" key="10">
    <source>
        <dbReference type="SAM" id="MobiDB-lite"/>
    </source>
</evidence>
<comment type="catalytic activity">
    <reaction evidence="1">
        <text>S-ubiquitinyl-[E2 ubiquitin-conjugating enzyme]-L-cysteine + [acceptor protein]-L-lysine = [E2 ubiquitin-conjugating enzyme]-L-cysteine + N(6)-ubiquitinyl-[acceptor protein]-L-lysine.</text>
        <dbReference type="EC" id="2.3.2.27"/>
    </reaction>
</comment>
<feature type="compositionally biased region" description="Low complexity" evidence="10">
    <location>
        <begin position="206"/>
        <end position="233"/>
    </location>
</feature>
<keyword evidence="8 9" id="KW-0175">Coiled coil</keyword>
<comment type="caution">
    <text evidence="12">The sequence shown here is derived from an EMBL/GenBank/DDBJ whole genome shotgun (WGS) entry which is preliminary data.</text>
</comment>
<dbReference type="Gene3D" id="3.40.50.620">
    <property type="entry name" value="HUPs"/>
    <property type="match status" value="1"/>
</dbReference>
<reference evidence="12" key="2">
    <citation type="journal article" date="2024" name="Plant">
        <title>Genomic evolution and insights into agronomic trait innovations of Sesamum species.</title>
        <authorList>
            <person name="Miao H."/>
            <person name="Wang L."/>
            <person name="Qu L."/>
            <person name="Liu H."/>
            <person name="Sun Y."/>
            <person name="Le M."/>
            <person name="Wang Q."/>
            <person name="Wei S."/>
            <person name="Zheng Y."/>
            <person name="Lin W."/>
            <person name="Duan Y."/>
            <person name="Cao H."/>
            <person name="Xiong S."/>
            <person name="Wang X."/>
            <person name="Wei L."/>
            <person name="Li C."/>
            <person name="Ma Q."/>
            <person name="Ju M."/>
            <person name="Zhao R."/>
            <person name="Li G."/>
            <person name="Mu C."/>
            <person name="Tian Q."/>
            <person name="Mei H."/>
            <person name="Zhang T."/>
            <person name="Gao T."/>
            <person name="Zhang H."/>
        </authorList>
    </citation>
    <scope>NUCLEOTIDE SEQUENCE</scope>
    <source>
        <strain evidence="12">3651</strain>
    </source>
</reference>
<dbReference type="SUPFAM" id="SSF56112">
    <property type="entry name" value="Protein kinase-like (PK-like)"/>
    <property type="match status" value="1"/>
</dbReference>
<accession>A0AAE1YT80</accession>
<keyword evidence="6" id="KW-0833">Ubl conjugation pathway</keyword>
<dbReference type="FunFam" id="3.30.200.20:FF:000162">
    <property type="entry name" value="Adenine nucleotide alpha hydrolase-like domain kinase"/>
    <property type="match status" value="1"/>
</dbReference>
<evidence type="ECO:0000256" key="3">
    <source>
        <dbReference type="ARBA" id="ARBA00012483"/>
    </source>
</evidence>
<dbReference type="InterPro" id="IPR008271">
    <property type="entry name" value="Ser/Thr_kinase_AS"/>
</dbReference>
<dbReference type="PROSITE" id="PS50011">
    <property type="entry name" value="PROTEIN_KINASE_DOM"/>
    <property type="match status" value="1"/>
</dbReference>
<keyword evidence="7" id="KW-0067">ATP-binding</keyword>
<evidence type="ECO:0000256" key="8">
    <source>
        <dbReference type="ARBA" id="ARBA00023054"/>
    </source>
</evidence>
<dbReference type="InterPro" id="IPR006016">
    <property type="entry name" value="UspA"/>
</dbReference>
<dbReference type="FunFam" id="1.10.510.10:FF:000498">
    <property type="entry name" value="U-box domain-containing protein 51"/>
    <property type="match status" value="1"/>
</dbReference>